<reference evidence="2 3" key="1">
    <citation type="submission" date="2024-08" db="EMBL/GenBank/DDBJ databases">
        <authorList>
            <person name="Will J Nash"/>
            <person name="Angela Man"/>
            <person name="Seanna McTaggart"/>
            <person name="Kendall Baker"/>
            <person name="Tom Barker"/>
            <person name="Leah Catchpole"/>
            <person name="Alex Durrant"/>
            <person name="Karim Gharbi"/>
            <person name="Naomi Irish"/>
            <person name="Gemy Kaithakottil"/>
            <person name="Debby Ku"/>
            <person name="Aaliyah Providence"/>
            <person name="Felix Shaw"/>
            <person name="David Swarbreck"/>
            <person name="Chris Watkins"/>
            <person name="Ann M. McCartney"/>
            <person name="Giulio Formenti"/>
            <person name="Alice Mouton"/>
            <person name="Noel Vella"/>
            <person name="Bjorn M von Reumont"/>
            <person name="Adriana Vella"/>
            <person name="Wilfried Haerty"/>
        </authorList>
    </citation>
    <scope>NUCLEOTIDE SEQUENCE [LARGE SCALE GENOMIC DNA]</scope>
</reference>
<keyword evidence="3" id="KW-1185">Reference proteome</keyword>
<evidence type="ECO:0000313" key="3">
    <source>
        <dbReference type="Proteomes" id="UP001642520"/>
    </source>
</evidence>
<dbReference type="EMBL" id="CAXAJV020001287">
    <property type="protein sequence ID" value="CAL7937106.1"/>
    <property type="molecule type" value="Genomic_DNA"/>
</dbReference>
<sequence length="91" mass="10515">MSRYFLLAFLLLCLAYAIQSNPLPEDTQQMKPASNEFEDFTDKMKKLFDSAKEPLTNLQLNDTLEKAKSFIGQAGENIRKEIEKITQQIRD</sequence>
<dbReference type="Proteomes" id="UP001642520">
    <property type="component" value="Unassembled WGS sequence"/>
</dbReference>
<name>A0ABP1N7Z4_XYLVO</name>
<feature type="chain" id="PRO_5045400041" evidence="1">
    <location>
        <begin position="21"/>
        <end position="91"/>
    </location>
</feature>
<keyword evidence="1" id="KW-0732">Signal</keyword>
<organism evidence="2 3">
    <name type="scientific">Xylocopa violacea</name>
    <name type="common">Violet carpenter bee</name>
    <name type="synonym">Apis violacea</name>
    <dbReference type="NCBI Taxonomy" id="135666"/>
    <lineage>
        <taxon>Eukaryota</taxon>
        <taxon>Metazoa</taxon>
        <taxon>Ecdysozoa</taxon>
        <taxon>Arthropoda</taxon>
        <taxon>Hexapoda</taxon>
        <taxon>Insecta</taxon>
        <taxon>Pterygota</taxon>
        <taxon>Neoptera</taxon>
        <taxon>Endopterygota</taxon>
        <taxon>Hymenoptera</taxon>
        <taxon>Apocrita</taxon>
        <taxon>Aculeata</taxon>
        <taxon>Apoidea</taxon>
        <taxon>Anthophila</taxon>
        <taxon>Apidae</taxon>
        <taxon>Xylocopa</taxon>
        <taxon>Xylocopa</taxon>
    </lineage>
</organism>
<comment type="caution">
    <text evidence="2">The sequence shown here is derived from an EMBL/GenBank/DDBJ whole genome shotgun (WGS) entry which is preliminary data.</text>
</comment>
<gene>
    <name evidence="2" type="ORF">XYLVIOL_LOCUS2540</name>
</gene>
<protein>
    <submittedName>
        <fullName evidence="2">Uncharacterized protein</fullName>
    </submittedName>
</protein>
<feature type="signal peptide" evidence="1">
    <location>
        <begin position="1"/>
        <end position="20"/>
    </location>
</feature>
<proteinExistence type="predicted"/>
<evidence type="ECO:0000313" key="2">
    <source>
        <dbReference type="EMBL" id="CAL7937106.1"/>
    </source>
</evidence>
<evidence type="ECO:0000256" key="1">
    <source>
        <dbReference type="SAM" id="SignalP"/>
    </source>
</evidence>
<accession>A0ABP1N7Z4</accession>